<keyword evidence="5" id="KW-0862">Zinc</keyword>
<sequence>MNYWSAQPHTLPQQHPILTNKDYERTLLNPLNSSSGNNTPRNSYSSYGSVNNSTVTGSATTIGQLQVPSPHDVSQSPHYQYQQTLPRIYNGNANSNSITNNHTPLNVIPPLLNNSSIHETRAIITSTDDMSNNGNSPNGSIINDKNVLPLRLNNSNNSNANTATTTTATTNSSSPYLYHWRSSSNNNGNTSASNTVQGNSPGQHSPLYQLPIQSQALYKIPFTATSTTTNNVSSSGSTPPTMNKYQYSHVANASNVMQPLPLLQQHRSNSYPPRSSVTTVNGKNVVTVLGHNPRLNGIPPHHNNGNNMLSHHLIKQHHHHRLNTTGTVTINNIPQQHPGMLSNNVSGTHIHGCHLCEKSFKRKSWLKRHLLSHSAERHFLCPWCLSRHKRKDNLLQHMKLKHSSYLLDELRNHHVSFNWSKSSSSIPSFGQLDSENNLKMDHHHSSGNNTQPSNNNNIKNLLNEGVLNKEDVKRVLNKLIDQNNS</sequence>
<evidence type="ECO:0000313" key="10">
    <source>
        <dbReference type="EMBL" id="KAG0658081.1"/>
    </source>
</evidence>
<comment type="subcellular location">
    <subcellularLocation>
        <location evidence="1">Nucleus</location>
    </subcellularLocation>
</comment>
<evidence type="ECO:0000256" key="8">
    <source>
        <dbReference type="SAM" id="MobiDB-lite"/>
    </source>
</evidence>
<dbReference type="Gene3D" id="3.30.160.60">
    <property type="entry name" value="Classic Zinc Finger"/>
    <property type="match status" value="1"/>
</dbReference>
<keyword evidence="3" id="KW-0677">Repeat</keyword>
<dbReference type="PANTHER" id="PTHR16515:SF49">
    <property type="entry name" value="GASTRULA ZINC FINGER PROTEIN XLCGF49.1-LIKE-RELATED"/>
    <property type="match status" value="1"/>
</dbReference>
<feature type="compositionally biased region" description="Polar residues" evidence="8">
    <location>
        <begin position="420"/>
        <end position="435"/>
    </location>
</feature>
<keyword evidence="6" id="KW-0539">Nucleus</keyword>
<dbReference type="Proteomes" id="UP000750334">
    <property type="component" value="Unassembled WGS sequence"/>
</dbReference>
<dbReference type="SUPFAM" id="SSF57667">
    <property type="entry name" value="beta-beta-alpha zinc fingers"/>
    <property type="match status" value="1"/>
</dbReference>
<dbReference type="OrthoDB" id="654211at2759"/>
<dbReference type="PROSITE" id="PS50157">
    <property type="entry name" value="ZINC_FINGER_C2H2_2"/>
    <property type="match status" value="1"/>
</dbReference>
<evidence type="ECO:0000256" key="6">
    <source>
        <dbReference type="ARBA" id="ARBA00023242"/>
    </source>
</evidence>
<dbReference type="InterPro" id="IPR036236">
    <property type="entry name" value="Znf_C2H2_sf"/>
</dbReference>
<dbReference type="GO" id="GO:0010468">
    <property type="term" value="P:regulation of gene expression"/>
    <property type="evidence" value="ECO:0007669"/>
    <property type="project" value="TreeGrafter"/>
</dbReference>
<feature type="compositionally biased region" description="Low complexity" evidence="8">
    <location>
        <begin position="155"/>
        <end position="174"/>
    </location>
</feature>
<dbReference type="GO" id="GO:0005634">
    <property type="term" value="C:nucleus"/>
    <property type="evidence" value="ECO:0007669"/>
    <property type="project" value="UniProtKB-SubCell"/>
</dbReference>
<evidence type="ECO:0000256" key="7">
    <source>
        <dbReference type="PROSITE-ProRule" id="PRU00042"/>
    </source>
</evidence>
<feature type="region of interest" description="Disordered" evidence="8">
    <location>
        <begin position="28"/>
        <end position="51"/>
    </location>
</feature>
<gene>
    <name evidence="10" type="primary">BUB3_3</name>
    <name evidence="10" type="ORF">C6P45_002295</name>
</gene>
<evidence type="ECO:0000256" key="3">
    <source>
        <dbReference type="ARBA" id="ARBA00022737"/>
    </source>
</evidence>
<evidence type="ECO:0000256" key="1">
    <source>
        <dbReference type="ARBA" id="ARBA00004123"/>
    </source>
</evidence>
<comment type="caution">
    <text evidence="10">The sequence shown here is derived from an EMBL/GenBank/DDBJ whole genome shotgun (WGS) entry which is preliminary data.</text>
</comment>
<evidence type="ECO:0000313" key="11">
    <source>
        <dbReference type="Proteomes" id="UP000750334"/>
    </source>
</evidence>
<dbReference type="PROSITE" id="PS00028">
    <property type="entry name" value="ZINC_FINGER_C2H2_1"/>
    <property type="match status" value="1"/>
</dbReference>
<keyword evidence="4 7" id="KW-0863">Zinc-finger</keyword>
<accession>A0A9P6VZ74</accession>
<reference evidence="10 11" key="1">
    <citation type="submission" date="2020-11" db="EMBL/GenBank/DDBJ databases">
        <title>Kefir isolates.</title>
        <authorList>
            <person name="Marcisauskas S."/>
            <person name="Kim Y."/>
            <person name="Blasche S."/>
        </authorList>
    </citation>
    <scope>NUCLEOTIDE SEQUENCE [LARGE SCALE GENOMIC DNA]</scope>
    <source>
        <strain evidence="10 11">OG2</strain>
    </source>
</reference>
<feature type="region of interest" description="Disordered" evidence="8">
    <location>
        <begin position="155"/>
        <end position="206"/>
    </location>
</feature>
<dbReference type="InterPro" id="IPR050331">
    <property type="entry name" value="Zinc_finger"/>
</dbReference>
<dbReference type="InterPro" id="IPR013087">
    <property type="entry name" value="Znf_C2H2_type"/>
</dbReference>
<dbReference type="PANTHER" id="PTHR16515">
    <property type="entry name" value="PR DOMAIN ZINC FINGER PROTEIN"/>
    <property type="match status" value="1"/>
</dbReference>
<dbReference type="GO" id="GO:0008270">
    <property type="term" value="F:zinc ion binding"/>
    <property type="evidence" value="ECO:0007669"/>
    <property type="project" value="UniProtKB-KW"/>
</dbReference>
<feature type="compositionally biased region" description="Low complexity" evidence="8">
    <location>
        <begin position="182"/>
        <end position="194"/>
    </location>
</feature>
<dbReference type="EMBL" id="PUHR01000222">
    <property type="protein sequence ID" value="KAG0658081.1"/>
    <property type="molecule type" value="Genomic_DNA"/>
</dbReference>
<dbReference type="AlphaFoldDB" id="A0A9P6VZ74"/>
<name>A0A9P6VZ74_MAUEX</name>
<feature type="domain" description="C2H2-type" evidence="9">
    <location>
        <begin position="351"/>
        <end position="378"/>
    </location>
</feature>
<evidence type="ECO:0000259" key="9">
    <source>
        <dbReference type="PROSITE" id="PS50157"/>
    </source>
</evidence>
<evidence type="ECO:0000256" key="5">
    <source>
        <dbReference type="ARBA" id="ARBA00022833"/>
    </source>
</evidence>
<evidence type="ECO:0000256" key="2">
    <source>
        <dbReference type="ARBA" id="ARBA00022723"/>
    </source>
</evidence>
<organism evidence="10 11">
    <name type="scientific">Maudiozyma exigua</name>
    <name type="common">Yeast</name>
    <name type="synonym">Kazachstania exigua</name>
    <dbReference type="NCBI Taxonomy" id="34358"/>
    <lineage>
        <taxon>Eukaryota</taxon>
        <taxon>Fungi</taxon>
        <taxon>Dikarya</taxon>
        <taxon>Ascomycota</taxon>
        <taxon>Saccharomycotina</taxon>
        <taxon>Saccharomycetes</taxon>
        <taxon>Saccharomycetales</taxon>
        <taxon>Saccharomycetaceae</taxon>
        <taxon>Maudiozyma</taxon>
    </lineage>
</organism>
<feature type="region of interest" description="Disordered" evidence="8">
    <location>
        <begin position="420"/>
        <end position="459"/>
    </location>
</feature>
<keyword evidence="2" id="KW-0479">Metal-binding</keyword>
<dbReference type="SMART" id="SM00355">
    <property type="entry name" value="ZnF_C2H2"/>
    <property type="match status" value="2"/>
</dbReference>
<evidence type="ECO:0000256" key="4">
    <source>
        <dbReference type="ARBA" id="ARBA00022771"/>
    </source>
</evidence>
<proteinExistence type="predicted"/>
<protein>
    <submittedName>
        <fullName evidence="10">Mitotic spindle checkpoint protein Bub3</fullName>
    </submittedName>
</protein>
<keyword evidence="11" id="KW-1185">Reference proteome</keyword>
<feature type="compositionally biased region" description="Low complexity" evidence="8">
    <location>
        <begin position="446"/>
        <end position="459"/>
    </location>
</feature>